<dbReference type="PANTHER" id="PTHR11403">
    <property type="entry name" value="CYTOCHROME C OXIDASE SUBUNIT III"/>
    <property type="match status" value="1"/>
</dbReference>
<evidence type="ECO:0000256" key="7">
    <source>
        <dbReference type="ARBA" id="ARBA00031400"/>
    </source>
</evidence>
<dbReference type="InterPro" id="IPR013833">
    <property type="entry name" value="Cyt_c_oxidase_su3_a-hlx"/>
</dbReference>
<keyword evidence="5 10" id="KW-1133">Transmembrane helix</keyword>
<keyword evidence="4 9" id="KW-0812">Transmembrane</keyword>
<dbReference type="CDD" id="cd02862">
    <property type="entry name" value="NorE_like"/>
    <property type="match status" value="1"/>
</dbReference>
<evidence type="ECO:0000256" key="6">
    <source>
        <dbReference type="ARBA" id="ARBA00023136"/>
    </source>
</evidence>
<dbReference type="AlphaFoldDB" id="A0A132PQ28"/>
<evidence type="ECO:0000313" key="12">
    <source>
        <dbReference type="EMBL" id="KWX24384.1"/>
    </source>
</evidence>
<dbReference type="InterPro" id="IPR000298">
    <property type="entry name" value="Cyt_c_oxidase-like_su3"/>
</dbReference>
<evidence type="ECO:0000313" key="13">
    <source>
        <dbReference type="Proteomes" id="UP000070612"/>
    </source>
</evidence>
<dbReference type="Proteomes" id="UP000070612">
    <property type="component" value="Unassembled WGS sequence"/>
</dbReference>
<sequence>MTDTQTPELHQQSTGTRTPHVPGGKDIWVFVLGDLVIFSGYFVVFMVYRAQQPELFLQSQQHLDLTVGAVNTLVLLTSSWFVARSVMAARDGDIARATRLTVYCGLCGVVFLAVKAFEWSTKIAEGYTFPSNDFFMFYYLLTGIHGFHVALGLVFLGVSWYQLRTSARNRMSAIETGATYWHMVDLLWVVIFALVYVMR</sequence>
<reference evidence="12 13" key="1">
    <citation type="submission" date="2015-07" db="EMBL/GenBank/DDBJ databases">
        <title>A draft genome sequence of Mycobacterium wolinskyi.</title>
        <authorList>
            <person name="de Man T.J."/>
            <person name="Perry K.A."/>
            <person name="Coulliette A.D."/>
            <person name="Jensen B."/>
            <person name="Toney N.C."/>
            <person name="Limbago B.M."/>
            <person name="Noble-Wang J."/>
        </authorList>
    </citation>
    <scope>NUCLEOTIDE SEQUENCE [LARGE SCALE GENOMIC DNA]</scope>
    <source>
        <strain evidence="12 13">CDC_01</strain>
    </source>
</reference>
<dbReference type="InterPro" id="IPR035973">
    <property type="entry name" value="Cyt_c_oxidase_su3-like_sf"/>
</dbReference>
<feature type="transmembrane region" description="Helical" evidence="10">
    <location>
        <begin position="27"/>
        <end position="48"/>
    </location>
</feature>
<accession>A0A132PQ28</accession>
<evidence type="ECO:0000256" key="2">
    <source>
        <dbReference type="ARBA" id="ARBA00010581"/>
    </source>
</evidence>
<organism evidence="12 13">
    <name type="scientific">Mycolicibacterium wolinskyi</name>
    <dbReference type="NCBI Taxonomy" id="59750"/>
    <lineage>
        <taxon>Bacteria</taxon>
        <taxon>Bacillati</taxon>
        <taxon>Actinomycetota</taxon>
        <taxon>Actinomycetes</taxon>
        <taxon>Mycobacteriales</taxon>
        <taxon>Mycobacteriaceae</taxon>
        <taxon>Mycolicibacterium</taxon>
    </lineage>
</organism>
<evidence type="ECO:0000256" key="10">
    <source>
        <dbReference type="SAM" id="Phobius"/>
    </source>
</evidence>
<dbReference type="SUPFAM" id="SSF81452">
    <property type="entry name" value="Cytochrome c oxidase subunit III-like"/>
    <property type="match status" value="1"/>
</dbReference>
<dbReference type="Pfam" id="PF00510">
    <property type="entry name" value="COX3"/>
    <property type="match status" value="1"/>
</dbReference>
<keyword evidence="13" id="KW-1185">Reference proteome</keyword>
<evidence type="ECO:0000259" key="11">
    <source>
        <dbReference type="PROSITE" id="PS50253"/>
    </source>
</evidence>
<feature type="transmembrane region" description="Helical" evidence="10">
    <location>
        <begin position="137"/>
        <end position="158"/>
    </location>
</feature>
<evidence type="ECO:0000256" key="8">
    <source>
        <dbReference type="ARBA" id="ARBA00047816"/>
    </source>
</evidence>
<dbReference type="GO" id="GO:0004129">
    <property type="term" value="F:cytochrome-c oxidase activity"/>
    <property type="evidence" value="ECO:0007669"/>
    <property type="project" value="UniProtKB-EC"/>
</dbReference>
<dbReference type="PANTHER" id="PTHR11403:SF6">
    <property type="entry name" value="NITRIC OXIDE REDUCTASE SUBUNIT E"/>
    <property type="match status" value="1"/>
</dbReference>
<comment type="similarity">
    <text evidence="2 9">Belongs to the cytochrome c oxidase subunit 3 family.</text>
</comment>
<evidence type="ECO:0000256" key="9">
    <source>
        <dbReference type="RuleBase" id="RU003376"/>
    </source>
</evidence>
<feature type="domain" description="Heme-copper oxidase subunit III family profile" evidence="11">
    <location>
        <begin position="27"/>
        <end position="199"/>
    </location>
</feature>
<dbReference type="RefSeq" id="WP_067847640.1">
    <property type="nucleotide sequence ID" value="NZ_LGTW01000005.1"/>
</dbReference>
<evidence type="ECO:0000256" key="4">
    <source>
        <dbReference type="ARBA" id="ARBA00022692"/>
    </source>
</evidence>
<dbReference type="InterPro" id="IPR024791">
    <property type="entry name" value="Cyt_c/ubiquinol_Oxase_su3"/>
</dbReference>
<feature type="transmembrane region" description="Helical" evidence="10">
    <location>
        <begin position="68"/>
        <end position="88"/>
    </location>
</feature>
<comment type="catalytic activity">
    <reaction evidence="8">
        <text>4 Fe(II)-[cytochrome c] + O2 + 8 H(+)(in) = 4 Fe(III)-[cytochrome c] + 2 H2O + 4 H(+)(out)</text>
        <dbReference type="Rhea" id="RHEA:11436"/>
        <dbReference type="Rhea" id="RHEA-COMP:10350"/>
        <dbReference type="Rhea" id="RHEA-COMP:14399"/>
        <dbReference type="ChEBI" id="CHEBI:15377"/>
        <dbReference type="ChEBI" id="CHEBI:15378"/>
        <dbReference type="ChEBI" id="CHEBI:15379"/>
        <dbReference type="ChEBI" id="CHEBI:29033"/>
        <dbReference type="ChEBI" id="CHEBI:29034"/>
        <dbReference type="EC" id="7.1.1.9"/>
    </reaction>
</comment>
<feature type="transmembrane region" description="Helical" evidence="10">
    <location>
        <begin position="100"/>
        <end position="117"/>
    </location>
</feature>
<name>A0A132PQ28_9MYCO</name>
<dbReference type="PROSITE" id="PS50253">
    <property type="entry name" value="COX3"/>
    <property type="match status" value="1"/>
</dbReference>
<dbReference type="STRING" id="59750.AWC31_18910"/>
<protein>
    <recommendedName>
        <fullName evidence="3">Probable cytochrome c oxidase subunit 3</fullName>
    </recommendedName>
    <alternativeName>
        <fullName evidence="7">Cytochrome aa3 subunit 3</fullName>
    </alternativeName>
</protein>
<dbReference type="Gene3D" id="1.20.120.80">
    <property type="entry name" value="Cytochrome c oxidase, subunit III, four-helix bundle"/>
    <property type="match status" value="1"/>
</dbReference>
<evidence type="ECO:0000256" key="5">
    <source>
        <dbReference type="ARBA" id="ARBA00022989"/>
    </source>
</evidence>
<feature type="transmembrane region" description="Helical" evidence="10">
    <location>
        <begin position="179"/>
        <end position="198"/>
    </location>
</feature>
<comment type="caution">
    <text evidence="12">The sequence shown here is derived from an EMBL/GenBank/DDBJ whole genome shotgun (WGS) entry which is preliminary data.</text>
</comment>
<evidence type="ECO:0000256" key="1">
    <source>
        <dbReference type="ARBA" id="ARBA00004141"/>
    </source>
</evidence>
<dbReference type="GO" id="GO:0019646">
    <property type="term" value="P:aerobic electron transport chain"/>
    <property type="evidence" value="ECO:0007669"/>
    <property type="project" value="InterPro"/>
</dbReference>
<dbReference type="PATRIC" id="fig|59750.3.peg.6135"/>
<gene>
    <name evidence="12" type="ORF">AFM11_10475</name>
</gene>
<dbReference type="GO" id="GO:0005886">
    <property type="term" value="C:plasma membrane"/>
    <property type="evidence" value="ECO:0007669"/>
    <property type="project" value="UniProtKB-SubCell"/>
</dbReference>
<comment type="subcellular location">
    <subcellularLocation>
        <location evidence="9">Cell membrane</location>
        <topology evidence="9">Multi-pass membrane protein</topology>
    </subcellularLocation>
    <subcellularLocation>
        <location evidence="1">Membrane</location>
        <topology evidence="1">Multi-pass membrane protein</topology>
    </subcellularLocation>
</comment>
<dbReference type="EMBL" id="LGTW01000005">
    <property type="protein sequence ID" value="KWX24384.1"/>
    <property type="molecule type" value="Genomic_DNA"/>
</dbReference>
<proteinExistence type="inferred from homology"/>
<keyword evidence="6 10" id="KW-0472">Membrane</keyword>
<evidence type="ECO:0000256" key="3">
    <source>
        <dbReference type="ARBA" id="ARBA00022347"/>
    </source>
</evidence>